<organism evidence="2 3">
    <name type="scientific">Favolaschia claudopus</name>
    <dbReference type="NCBI Taxonomy" id="2862362"/>
    <lineage>
        <taxon>Eukaryota</taxon>
        <taxon>Fungi</taxon>
        <taxon>Dikarya</taxon>
        <taxon>Basidiomycota</taxon>
        <taxon>Agaricomycotina</taxon>
        <taxon>Agaricomycetes</taxon>
        <taxon>Agaricomycetidae</taxon>
        <taxon>Agaricales</taxon>
        <taxon>Marasmiineae</taxon>
        <taxon>Mycenaceae</taxon>
        <taxon>Favolaschia</taxon>
    </lineage>
</organism>
<evidence type="ECO:0000313" key="2">
    <source>
        <dbReference type="EMBL" id="KAK7038437.1"/>
    </source>
</evidence>
<comment type="caution">
    <text evidence="2">The sequence shown here is derived from an EMBL/GenBank/DDBJ whole genome shotgun (WGS) entry which is preliminary data.</text>
</comment>
<dbReference type="Proteomes" id="UP001362999">
    <property type="component" value="Unassembled WGS sequence"/>
</dbReference>
<dbReference type="AlphaFoldDB" id="A0AAW0CHR0"/>
<accession>A0AAW0CHR0</accession>
<feature type="region of interest" description="Disordered" evidence="1">
    <location>
        <begin position="60"/>
        <end position="86"/>
    </location>
</feature>
<keyword evidence="3" id="KW-1185">Reference proteome</keyword>
<reference evidence="2 3" key="1">
    <citation type="journal article" date="2024" name="J Genomics">
        <title>Draft genome sequencing and assembly of Favolaschia claudopus CIRM-BRFM 2984 isolated from oak limbs.</title>
        <authorList>
            <person name="Navarro D."/>
            <person name="Drula E."/>
            <person name="Chaduli D."/>
            <person name="Cazenave R."/>
            <person name="Ahrendt S."/>
            <person name="Wang J."/>
            <person name="Lipzen A."/>
            <person name="Daum C."/>
            <person name="Barry K."/>
            <person name="Grigoriev I.V."/>
            <person name="Favel A."/>
            <person name="Rosso M.N."/>
            <person name="Martin F."/>
        </authorList>
    </citation>
    <scope>NUCLEOTIDE SEQUENCE [LARGE SCALE GENOMIC DNA]</scope>
    <source>
        <strain evidence="2 3">CIRM-BRFM 2984</strain>
    </source>
</reference>
<protein>
    <submittedName>
        <fullName evidence="2">Uncharacterized protein</fullName>
    </submittedName>
</protein>
<dbReference type="EMBL" id="JAWWNJ010000017">
    <property type="protein sequence ID" value="KAK7038437.1"/>
    <property type="molecule type" value="Genomic_DNA"/>
</dbReference>
<proteinExistence type="predicted"/>
<evidence type="ECO:0000256" key="1">
    <source>
        <dbReference type="SAM" id="MobiDB-lite"/>
    </source>
</evidence>
<feature type="compositionally biased region" description="Low complexity" evidence="1">
    <location>
        <begin position="73"/>
        <end position="86"/>
    </location>
</feature>
<evidence type="ECO:0000313" key="3">
    <source>
        <dbReference type="Proteomes" id="UP001362999"/>
    </source>
</evidence>
<feature type="compositionally biased region" description="Low complexity" evidence="1">
    <location>
        <begin position="230"/>
        <end position="240"/>
    </location>
</feature>
<sequence length="249" mass="26525">MPNFHLNVSIRKPSANAAPPASRTLATPSTDSCSASLHITNTDVLPHHAIQFGASITIDSPAQRKSGAPRPFTTHTAAASSTIASPRPRAAPLSIAPPVKHVHVVHSLNARSRATRFLPWLTSFPMEFHREILHAYLSLSVVLSRPHICLCLSSGRVDGRRVMRHNCAAHVSGPADMSYAASEKSEETGIDEKNAICPPKVTRGFGVSLGVVRARRDDTLSSQGNRIHHAAPSSRPASSADVAISGRAV</sequence>
<gene>
    <name evidence="2" type="ORF">R3P38DRAFT_3182521</name>
</gene>
<feature type="region of interest" description="Disordered" evidence="1">
    <location>
        <begin position="220"/>
        <end position="249"/>
    </location>
</feature>
<name>A0AAW0CHR0_9AGAR</name>